<dbReference type="GO" id="GO:0015031">
    <property type="term" value="P:protein transport"/>
    <property type="evidence" value="ECO:0007669"/>
    <property type="project" value="UniProtKB-KW"/>
</dbReference>
<protein>
    <recommendedName>
        <fullName evidence="3">Conserved oligomeric Golgi complex subunit 8</fullName>
    </recommendedName>
    <alternativeName>
        <fullName evidence="8">Component of oligomeric Golgi complex 8</fullName>
    </alternativeName>
</protein>
<evidence type="ECO:0000256" key="4">
    <source>
        <dbReference type="ARBA" id="ARBA00022448"/>
    </source>
</evidence>
<evidence type="ECO:0000256" key="5">
    <source>
        <dbReference type="ARBA" id="ARBA00022927"/>
    </source>
</evidence>
<dbReference type="GO" id="GO:0017119">
    <property type="term" value="C:Golgi transport complex"/>
    <property type="evidence" value="ECO:0007669"/>
    <property type="project" value="InterPro"/>
</dbReference>
<name>A0AAN8VBY3_9MAGN</name>
<dbReference type="PANTHER" id="PTHR21311:SF0">
    <property type="entry name" value="CONSERVED OLIGOMERIC GOLGI COMPLEX SUBUNIT 8"/>
    <property type="match status" value="1"/>
</dbReference>
<comment type="subcellular location">
    <subcellularLocation>
        <location evidence="1">Golgi apparatus membrane</location>
        <topology evidence="1">Peripheral membrane protein</topology>
    </subcellularLocation>
</comment>
<comment type="similarity">
    <text evidence="2">Belongs to the COG8 family.</text>
</comment>
<keyword evidence="4" id="KW-0813">Transport</keyword>
<evidence type="ECO:0000256" key="1">
    <source>
        <dbReference type="ARBA" id="ARBA00004395"/>
    </source>
</evidence>
<keyword evidence="11" id="KW-1185">Reference proteome</keyword>
<dbReference type="GO" id="GO:0006891">
    <property type="term" value="P:intra-Golgi vesicle-mediated transport"/>
    <property type="evidence" value="ECO:0007669"/>
    <property type="project" value="TreeGrafter"/>
</dbReference>
<keyword evidence="6" id="KW-0333">Golgi apparatus</keyword>
<keyword evidence="5" id="KW-0653">Protein transport</keyword>
<dbReference type="PANTHER" id="PTHR21311">
    <property type="entry name" value="CONSERVED OLIGOMERIC GOLGI COMPLEX COMPONENT 8"/>
    <property type="match status" value="1"/>
</dbReference>
<evidence type="ECO:0000256" key="8">
    <source>
        <dbReference type="ARBA" id="ARBA00031347"/>
    </source>
</evidence>
<evidence type="ECO:0000256" key="6">
    <source>
        <dbReference type="ARBA" id="ARBA00023034"/>
    </source>
</evidence>
<reference evidence="10 11" key="1">
    <citation type="submission" date="2023-12" db="EMBL/GenBank/DDBJ databases">
        <title>A high-quality genome assembly for Dillenia turbinata (Dilleniales).</title>
        <authorList>
            <person name="Chanderbali A."/>
        </authorList>
    </citation>
    <scope>NUCLEOTIDE SEQUENCE [LARGE SCALE GENOMIC DNA]</scope>
    <source>
        <strain evidence="10">LSX21</strain>
        <tissue evidence="10">Leaf</tissue>
    </source>
</reference>
<feature type="compositionally biased region" description="Basic and acidic residues" evidence="9">
    <location>
        <begin position="135"/>
        <end position="145"/>
    </location>
</feature>
<keyword evidence="7" id="KW-0472">Membrane</keyword>
<evidence type="ECO:0000256" key="3">
    <source>
        <dbReference type="ARBA" id="ARBA00020983"/>
    </source>
</evidence>
<dbReference type="AlphaFoldDB" id="A0AAN8VBY3"/>
<dbReference type="InterPro" id="IPR007255">
    <property type="entry name" value="COG8"/>
</dbReference>
<dbReference type="Proteomes" id="UP001370490">
    <property type="component" value="Unassembled WGS sequence"/>
</dbReference>
<evidence type="ECO:0000256" key="7">
    <source>
        <dbReference type="ARBA" id="ARBA00023136"/>
    </source>
</evidence>
<proteinExistence type="inferred from homology"/>
<gene>
    <name evidence="10" type="ORF">RJ641_005852</name>
</gene>
<dbReference type="GO" id="GO:0000139">
    <property type="term" value="C:Golgi membrane"/>
    <property type="evidence" value="ECO:0007669"/>
    <property type="project" value="UniProtKB-SubCell"/>
</dbReference>
<dbReference type="EMBL" id="JBAMMX010000014">
    <property type="protein sequence ID" value="KAK6927261.1"/>
    <property type="molecule type" value="Genomic_DNA"/>
</dbReference>
<evidence type="ECO:0000313" key="10">
    <source>
        <dbReference type="EMBL" id="KAK6927261.1"/>
    </source>
</evidence>
<sequence>VSAAMNELRPCAPISLKHLIAQELVKGLKAVSDSVEVAFPHCATCFGCCYPGGAASIMDAKSLFDEIARVLATSSSRELPKPVQKTAAKAVSEDADQQIVENGLTPKISNGEVNGDATEGSDANEKEQTVPLSASEEKPDEVQAP</sequence>
<evidence type="ECO:0000256" key="2">
    <source>
        <dbReference type="ARBA" id="ARBA00006419"/>
    </source>
</evidence>
<evidence type="ECO:0000313" key="11">
    <source>
        <dbReference type="Proteomes" id="UP001370490"/>
    </source>
</evidence>
<feature type="region of interest" description="Disordered" evidence="9">
    <location>
        <begin position="75"/>
        <end position="145"/>
    </location>
</feature>
<comment type="caution">
    <text evidence="10">The sequence shown here is derived from an EMBL/GenBank/DDBJ whole genome shotgun (WGS) entry which is preliminary data.</text>
</comment>
<organism evidence="10 11">
    <name type="scientific">Dillenia turbinata</name>
    <dbReference type="NCBI Taxonomy" id="194707"/>
    <lineage>
        <taxon>Eukaryota</taxon>
        <taxon>Viridiplantae</taxon>
        <taxon>Streptophyta</taxon>
        <taxon>Embryophyta</taxon>
        <taxon>Tracheophyta</taxon>
        <taxon>Spermatophyta</taxon>
        <taxon>Magnoliopsida</taxon>
        <taxon>eudicotyledons</taxon>
        <taxon>Gunneridae</taxon>
        <taxon>Pentapetalae</taxon>
        <taxon>Dilleniales</taxon>
        <taxon>Dilleniaceae</taxon>
        <taxon>Dillenia</taxon>
    </lineage>
</organism>
<accession>A0AAN8VBY3</accession>
<feature type="non-terminal residue" evidence="10">
    <location>
        <position position="1"/>
    </location>
</feature>
<evidence type="ECO:0000256" key="9">
    <source>
        <dbReference type="SAM" id="MobiDB-lite"/>
    </source>
</evidence>